<comment type="caution">
    <text evidence="2">The sequence shown here is derived from an EMBL/GenBank/DDBJ whole genome shotgun (WGS) entry which is preliminary data.</text>
</comment>
<protein>
    <submittedName>
        <fullName evidence="2">Uncharacterized protein</fullName>
    </submittedName>
</protein>
<evidence type="ECO:0000313" key="2">
    <source>
        <dbReference type="EMBL" id="KXB33897.1"/>
    </source>
</evidence>
<dbReference type="PATRIC" id="fig|1393034.3.peg.1097"/>
<keyword evidence="3" id="KW-1185">Reference proteome</keyword>
<dbReference type="EMBL" id="LSCR01000029">
    <property type="protein sequence ID" value="KXB33897.1"/>
    <property type="molecule type" value="Genomic_DNA"/>
</dbReference>
<dbReference type="AlphaFoldDB" id="A0A133XSJ3"/>
<reference evidence="3" key="1">
    <citation type="submission" date="2016-01" db="EMBL/GenBank/DDBJ databases">
        <authorList>
            <person name="Mitreva M."/>
            <person name="Pepin K.H."/>
            <person name="Mihindukulasuriya K.A."/>
            <person name="Fulton R."/>
            <person name="Fronick C."/>
            <person name="O'Laughlin M."/>
            <person name="Miner T."/>
            <person name="Herter B."/>
            <person name="Rosa B.A."/>
            <person name="Cordes M."/>
            <person name="Tomlinson C."/>
            <person name="Wollam A."/>
            <person name="Palsikar V.B."/>
            <person name="Mardis E.R."/>
            <person name="Wilson R.K."/>
        </authorList>
    </citation>
    <scope>NUCLEOTIDE SEQUENCE [LARGE SCALE GENOMIC DNA]</scope>
    <source>
        <strain evidence="3">DNF00019</strain>
    </source>
</reference>
<dbReference type="Proteomes" id="UP000070675">
    <property type="component" value="Unassembled WGS sequence"/>
</dbReference>
<accession>A0A133XSJ3</accession>
<proteinExistence type="predicted"/>
<feature type="compositionally biased region" description="Basic residues" evidence="1">
    <location>
        <begin position="22"/>
        <end position="31"/>
    </location>
</feature>
<organism evidence="2 3">
    <name type="scientific">Atopobium deltae</name>
    <dbReference type="NCBI Taxonomy" id="1393034"/>
    <lineage>
        <taxon>Bacteria</taxon>
        <taxon>Bacillati</taxon>
        <taxon>Actinomycetota</taxon>
        <taxon>Coriobacteriia</taxon>
        <taxon>Coriobacteriales</taxon>
        <taxon>Atopobiaceae</taxon>
        <taxon>Atopobium</taxon>
    </lineage>
</organism>
<evidence type="ECO:0000313" key="3">
    <source>
        <dbReference type="Proteomes" id="UP000070675"/>
    </source>
</evidence>
<gene>
    <name evidence="2" type="ORF">HMPREF3192_01127</name>
</gene>
<feature type="region of interest" description="Disordered" evidence="1">
    <location>
        <begin position="1"/>
        <end position="39"/>
    </location>
</feature>
<evidence type="ECO:0000256" key="1">
    <source>
        <dbReference type="SAM" id="MobiDB-lite"/>
    </source>
</evidence>
<sequence>MFSANGIKFEGSGFYNTDQRHTTTKSSKKASSKAPKLER</sequence>
<name>A0A133XSJ3_9ACTN</name>